<gene>
    <name evidence="2" type="ORF">MKW98_020641</name>
</gene>
<organism evidence="2 3">
    <name type="scientific">Papaver atlanticum</name>
    <dbReference type="NCBI Taxonomy" id="357466"/>
    <lineage>
        <taxon>Eukaryota</taxon>
        <taxon>Viridiplantae</taxon>
        <taxon>Streptophyta</taxon>
        <taxon>Embryophyta</taxon>
        <taxon>Tracheophyta</taxon>
        <taxon>Spermatophyta</taxon>
        <taxon>Magnoliopsida</taxon>
        <taxon>Ranunculales</taxon>
        <taxon>Papaveraceae</taxon>
        <taxon>Papaveroideae</taxon>
        <taxon>Papaver</taxon>
    </lineage>
</organism>
<keyword evidence="3" id="KW-1185">Reference proteome</keyword>
<dbReference type="AlphaFoldDB" id="A0AAD4XXE9"/>
<protein>
    <submittedName>
        <fullName evidence="2">Uncharacterized protein</fullName>
    </submittedName>
</protein>
<evidence type="ECO:0000313" key="3">
    <source>
        <dbReference type="Proteomes" id="UP001202328"/>
    </source>
</evidence>
<dbReference type="Proteomes" id="UP001202328">
    <property type="component" value="Unassembled WGS sequence"/>
</dbReference>
<evidence type="ECO:0000313" key="2">
    <source>
        <dbReference type="EMBL" id="KAI3957999.1"/>
    </source>
</evidence>
<name>A0AAD4XXE9_9MAGN</name>
<sequence length="245" mass="28669">MRMFNFTKITKKEDYKYSDANRERMRDILNNPTNFSEDEKINTLLSFHKDTCVNEFESVLVDLEFENRRTCQDAIYWHLRAKIRLLETRAAMSSLLEPPNAQLLPEDIKNWMLQKLENNDKDDDDDEEEEEEEDEDEDVHDNDKERLLGAKTEIGGVLAYLQRLGADMSKYQDSDGDEDPKFMDDKPITQATIDQYMALEEEVTRLSDKIFEVLEDVNPIAIYMSHLKRDISDLEKGLTLGTLII</sequence>
<proteinExistence type="predicted"/>
<reference evidence="2" key="1">
    <citation type="submission" date="2022-04" db="EMBL/GenBank/DDBJ databases">
        <title>A functionally conserved STORR gene fusion in Papaver species that diverged 16.8 million years ago.</title>
        <authorList>
            <person name="Catania T."/>
        </authorList>
    </citation>
    <scope>NUCLEOTIDE SEQUENCE</scope>
    <source>
        <strain evidence="2">S-188037</strain>
    </source>
</reference>
<comment type="caution">
    <text evidence="2">The sequence shown here is derived from an EMBL/GenBank/DDBJ whole genome shotgun (WGS) entry which is preliminary data.</text>
</comment>
<feature type="region of interest" description="Disordered" evidence="1">
    <location>
        <begin position="118"/>
        <end position="146"/>
    </location>
</feature>
<evidence type="ECO:0000256" key="1">
    <source>
        <dbReference type="SAM" id="MobiDB-lite"/>
    </source>
</evidence>
<dbReference type="EMBL" id="JAJJMB010001184">
    <property type="protein sequence ID" value="KAI3957999.1"/>
    <property type="molecule type" value="Genomic_DNA"/>
</dbReference>
<feature type="compositionally biased region" description="Acidic residues" evidence="1">
    <location>
        <begin position="120"/>
        <end position="140"/>
    </location>
</feature>
<accession>A0AAD4XXE9</accession>